<proteinExistence type="predicted"/>
<keyword evidence="2" id="KW-1185">Reference proteome</keyword>
<dbReference type="SMART" id="SM00256">
    <property type="entry name" value="FBOX"/>
    <property type="match status" value="1"/>
</dbReference>
<dbReference type="InterPro" id="IPR001810">
    <property type="entry name" value="F-box_dom"/>
</dbReference>
<evidence type="ECO:0000313" key="1">
    <source>
        <dbReference type="EMBL" id="KAK8501648.1"/>
    </source>
</evidence>
<evidence type="ECO:0000313" key="2">
    <source>
        <dbReference type="Proteomes" id="UP001472677"/>
    </source>
</evidence>
<dbReference type="NCBIfam" id="TIGR01640">
    <property type="entry name" value="F_box_assoc_1"/>
    <property type="match status" value="1"/>
</dbReference>
<dbReference type="SUPFAM" id="SSF81383">
    <property type="entry name" value="F-box domain"/>
    <property type="match status" value="1"/>
</dbReference>
<dbReference type="Proteomes" id="UP001472677">
    <property type="component" value="Unassembled WGS sequence"/>
</dbReference>
<comment type="caution">
    <text evidence="1">The sequence shown here is derived from an EMBL/GenBank/DDBJ whole genome shotgun (WGS) entry which is preliminary data.</text>
</comment>
<dbReference type="Pfam" id="PF08268">
    <property type="entry name" value="FBA_3"/>
    <property type="match status" value="1"/>
</dbReference>
<sequence length="420" mass="48214">MCLLECLRVDDGNGGGNGGGVEYLAEDLVIGILMRLPAEHLWRCRRVCKRWKALISSPDFAQAHLQQSTSSASFVSYQVKKVNFYSLPAGTPVMNRVFNGSFVKRWKHQMRGELAVPLASCNGLILFRSRVCVKEIYIGNPVTGELITLTNLYWGRYRFCGFFYHSTTQEYKLLRFGLSECHDGFLYVVSTLGSGEFGSTEKKTRFAKVPYRIRDDSSPAILDNAVYWMIAETGLISSTCENFIMMFSMDSEEFRTLRHPGNLCPTRELNERFTLHERMKLLQMEGRLACLFLSGKVGDLWVFEFSNSDSYTGHWSRIYRLDFDSNSMILPLDFPDHRIKFTSIIRNTELLLVWHGTGIEESDYNWDLWLAGYTYTKSVVSLKNIYPCCVFYPKSKWNRFISKIISSATNLGTRAKALFD</sequence>
<reference evidence="1 2" key="1">
    <citation type="journal article" date="2024" name="G3 (Bethesda)">
        <title>Genome assembly of Hibiscus sabdariffa L. provides insights into metabolisms of medicinal natural products.</title>
        <authorList>
            <person name="Kim T."/>
        </authorList>
    </citation>
    <scope>NUCLEOTIDE SEQUENCE [LARGE SCALE GENOMIC DNA]</scope>
    <source>
        <strain evidence="1">TK-2024</strain>
        <tissue evidence="1">Old leaves</tissue>
    </source>
</reference>
<dbReference type="CDD" id="cd22157">
    <property type="entry name" value="F-box_AtFBW1-like"/>
    <property type="match status" value="1"/>
</dbReference>
<dbReference type="InterPro" id="IPR050796">
    <property type="entry name" value="SCF_F-box_component"/>
</dbReference>
<name>A0ABR2B481_9ROSI</name>
<organism evidence="1 2">
    <name type="scientific">Hibiscus sabdariffa</name>
    <name type="common">roselle</name>
    <dbReference type="NCBI Taxonomy" id="183260"/>
    <lineage>
        <taxon>Eukaryota</taxon>
        <taxon>Viridiplantae</taxon>
        <taxon>Streptophyta</taxon>
        <taxon>Embryophyta</taxon>
        <taxon>Tracheophyta</taxon>
        <taxon>Spermatophyta</taxon>
        <taxon>Magnoliopsida</taxon>
        <taxon>eudicotyledons</taxon>
        <taxon>Gunneridae</taxon>
        <taxon>Pentapetalae</taxon>
        <taxon>rosids</taxon>
        <taxon>malvids</taxon>
        <taxon>Malvales</taxon>
        <taxon>Malvaceae</taxon>
        <taxon>Malvoideae</taxon>
        <taxon>Hibiscus</taxon>
    </lineage>
</organism>
<dbReference type="InterPro" id="IPR036047">
    <property type="entry name" value="F-box-like_dom_sf"/>
</dbReference>
<dbReference type="PANTHER" id="PTHR31672">
    <property type="entry name" value="BNACNNG10540D PROTEIN"/>
    <property type="match status" value="1"/>
</dbReference>
<dbReference type="PANTHER" id="PTHR31672:SF13">
    <property type="entry name" value="F-BOX PROTEIN CPR30-LIKE"/>
    <property type="match status" value="1"/>
</dbReference>
<dbReference type="InterPro" id="IPR013187">
    <property type="entry name" value="F-box-assoc_dom_typ3"/>
</dbReference>
<gene>
    <name evidence="1" type="ORF">V6N12_002386</name>
</gene>
<accession>A0ABR2B481</accession>
<dbReference type="Pfam" id="PF00646">
    <property type="entry name" value="F-box"/>
    <property type="match status" value="1"/>
</dbReference>
<dbReference type="InterPro" id="IPR017451">
    <property type="entry name" value="F-box-assoc_interact_dom"/>
</dbReference>
<protein>
    <submittedName>
        <fullName evidence="1">Uncharacterized protein</fullName>
    </submittedName>
</protein>
<dbReference type="EMBL" id="JBBPBM010000182">
    <property type="protein sequence ID" value="KAK8501648.1"/>
    <property type="molecule type" value="Genomic_DNA"/>
</dbReference>
<dbReference type="Gene3D" id="1.20.1280.50">
    <property type="match status" value="1"/>
</dbReference>